<proteinExistence type="predicted"/>
<protein>
    <submittedName>
        <fullName evidence="3">Uncharacterized protein</fullName>
    </submittedName>
</protein>
<organism evidence="3 4">
    <name type="scientific">Gonapodya prolifera (strain JEL478)</name>
    <name type="common">Monoblepharis prolifera</name>
    <dbReference type="NCBI Taxonomy" id="1344416"/>
    <lineage>
        <taxon>Eukaryota</taxon>
        <taxon>Fungi</taxon>
        <taxon>Fungi incertae sedis</taxon>
        <taxon>Chytridiomycota</taxon>
        <taxon>Chytridiomycota incertae sedis</taxon>
        <taxon>Monoblepharidomycetes</taxon>
        <taxon>Monoblepharidales</taxon>
        <taxon>Gonapodyaceae</taxon>
        <taxon>Gonapodya</taxon>
    </lineage>
</organism>
<dbReference type="InterPro" id="IPR004045">
    <property type="entry name" value="Glutathione_S-Trfase_N"/>
</dbReference>
<evidence type="ECO:0000259" key="2">
    <source>
        <dbReference type="Pfam" id="PF22041"/>
    </source>
</evidence>
<dbReference type="OrthoDB" id="4951845at2759"/>
<dbReference type="InterPro" id="IPR036249">
    <property type="entry name" value="Thioredoxin-like_sf"/>
</dbReference>
<dbReference type="Gene3D" id="1.20.1050.10">
    <property type="match status" value="1"/>
</dbReference>
<evidence type="ECO:0000259" key="1">
    <source>
        <dbReference type="Pfam" id="PF13409"/>
    </source>
</evidence>
<dbReference type="STRING" id="1344416.A0A139A136"/>
<dbReference type="OMA" id="RAGVSCW"/>
<evidence type="ECO:0000313" key="3">
    <source>
        <dbReference type="EMBL" id="KXS10235.1"/>
    </source>
</evidence>
<dbReference type="Proteomes" id="UP000070544">
    <property type="component" value="Unassembled WGS sequence"/>
</dbReference>
<dbReference type="Pfam" id="PF13409">
    <property type="entry name" value="GST_N_2"/>
    <property type="match status" value="1"/>
</dbReference>
<dbReference type="Pfam" id="PF22041">
    <property type="entry name" value="GST_C_7"/>
    <property type="match status" value="1"/>
</dbReference>
<dbReference type="EMBL" id="KQ965832">
    <property type="protein sequence ID" value="KXS10235.1"/>
    <property type="molecule type" value="Genomic_DNA"/>
</dbReference>
<accession>A0A139A136</accession>
<evidence type="ECO:0000313" key="4">
    <source>
        <dbReference type="Proteomes" id="UP000070544"/>
    </source>
</evidence>
<feature type="domain" description="Glutathione S-transferase UstS-like C-terminal" evidence="2">
    <location>
        <begin position="184"/>
        <end position="271"/>
    </location>
</feature>
<dbReference type="InterPro" id="IPR036282">
    <property type="entry name" value="Glutathione-S-Trfase_C_sf"/>
</dbReference>
<sequence>MSSATPLATLYDISTRPPASKTCCSPNPTKARLALNFKDIPHVTRWVQMPDIPTVRRGLGLEACRKFADGTDFYTLPIVTDPSTGAVVGDSFDIAAYLQSTYPNAGAGDLFPEQDLSYEFPENLPLLVPLSDHTGKPHPSYALFAAKVDATFTAHTQLTVGGFPFDPASEAASRVEFARRAMVPQLEVLTLTGDSRERAMKTFEDTLGVLAAMLKRDPSGPFLLGKRASYADLVIVGWLRMFWGTLRKEEWERLCKWHDGGFGRLYEAVDEAWGAVREEVVVV</sequence>
<name>A0A139A136_GONPJ</name>
<dbReference type="Gene3D" id="3.40.30.10">
    <property type="entry name" value="Glutaredoxin"/>
    <property type="match status" value="1"/>
</dbReference>
<reference evidence="3 4" key="1">
    <citation type="journal article" date="2015" name="Genome Biol. Evol.">
        <title>Phylogenomic analyses indicate that early fungi evolved digesting cell walls of algal ancestors of land plants.</title>
        <authorList>
            <person name="Chang Y."/>
            <person name="Wang S."/>
            <person name="Sekimoto S."/>
            <person name="Aerts A.L."/>
            <person name="Choi C."/>
            <person name="Clum A."/>
            <person name="LaButti K.M."/>
            <person name="Lindquist E.A."/>
            <person name="Yee Ngan C."/>
            <person name="Ohm R.A."/>
            <person name="Salamov A.A."/>
            <person name="Grigoriev I.V."/>
            <person name="Spatafora J.W."/>
            <person name="Berbee M.L."/>
        </authorList>
    </citation>
    <scope>NUCLEOTIDE SEQUENCE [LARGE SCALE GENOMIC DNA]</scope>
    <source>
        <strain evidence="3 4">JEL478</strain>
    </source>
</reference>
<dbReference type="AlphaFoldDB" id="A0A139A136"/>
<dbReference type="InterPro" id="IPR054416">
    <property type="entry name" value="GST_UstS-like_C"/>
</dbReference>
<dbReference type="SUPFAM" id="SSF52833">
    <property type="entry name" value="Thioredoxin-like"/>
    <property type="match status" value="1"/>
</dbReference>
<feature type="domain" description="GST N-terminal" evidence="1">
    <location>
        <begin position="25"/>
        <end position="100"/>
    </location>
</feature>
<keyword evidence="4" id="KW-1185">Reference proteome</keyword>
<gene>
    <name evidence="3" type="ORF">M427DRAFT_62641</name>
</gene>
<dbReference type="SUPFAM" id="SSF47616">
    <property type="entry name" value="GST C-terminal domain-like"/>
    <property type="match status" value="1"/>
</dbReference>